<dbReference type="Gene3D" id="3.30.428.10">
    <property type="entry name" value="HIT-like"/>
    <property type="match status" value="1"/>
</dbReference>
<dbReference type="EMBL" id="PJQD01000112">
    <property type="protein sequence ID" value="POY70654.1"/>
    <property type="molecule type" value="Genomic_DNA"/>
</dbReference>
<feature type="short sequence motif" description="Histidine triad motif" evidence="2 3">
    <location>
        <begin position="172"/>
        <end position="176"/>
    </location>
</feature>
<dbReference type="PANTHER" id="PTHR46648">
    <property type="entry name" value="HIT FAMILY PROTEIN 1"/>
    <property type="match status" value="1"/>
</dbReference>
<dbReference type="PANTHER" id="PTHR46648:SF1">
    <property type="entry name" value="ADENOSINE 5'-MONOPHOSPHORAMIDASE HNT1"/>
    <property type="match status" value="1"/>
</dbReference>
<comment type="caution">
    <text evidence="6">The sequence shown here is derived from an EMBL/GenBank/DDBJ whole genome shotgun (WGS) entry which is preliminary data.</text>
</comment>
<dbReference type="GO" id="GO:0003824">
    <property type="term" value="F:catalytic activity"/>
    <property type="evidence" value="ECO:0007669"/>
    <property type="project" value="InterPro"/>
</dbReference>
<organism evidence="6 7">
    <name type="scientific">Rhodotorula taiwanensis</name>
    <dbReference type="NCBI Taxonomy" id="741276"/>
    <lineage>
        <taxon>Eukaryota</taxon>
        <taxon>Fungi</taxon>
        <taxon>Dikarya</taxon>
        <taxon>Basidiomycota</taxon>
        <taxon>Pucciniomycotina</taxon>
        <taxon>Microbotryomycetes</taxon>
        <taxon>Sporidiobolales</taxon>
        <taxon>Sporidiobolaceae</taxon>
        <taxon>Rhodotorula</taxon>
    </lineage>
</organism>
<reference evidence="6 7" key="1">
    <citation type="journal article" date="2018" name="Front. Microbiol.">
        <title>Prospects for Fungal Bioremediation of Acidic Radioactive Waste Sites: Characterization and Genome Sequence of Rhodotorula taiwanensis MD1149.</title>
        <authorList>
            <person name="Tkavc R."/>
            <person name="Matrosova V.Y."/>
            <person name="Grichenko O.E."/>
            <person name="Gostincar C."/>
            <person name="Volpe R.P."/>
            <person name="Klimenkova P."/>
            <person name="Gaidamakova E.K."/>
            <person name="Zhou C.E."/>
            <person name="Stewart B.J."/>
            <person name="Lyman M.G."/>
            <person name="Malfatti S.A."/>
            <person name="Rubinfeld B."/>
            <person name="Courtot M."/>
            <person name="Singh J."/>
            <person name="Dalgard C.L."/>
            <person name="Hamilton T."/>
            <person name="Frey K.G."/>
            <person name="Gunde-Cimerman N."/>
            <person name="Dugan L."/>
            <person name="Daly M.J."/>
        </authorList>
    </citation>
    <scope>NUCLEOTIDE SEQUENCE [LARGE SCALE GENOMIC DNA]</scope>
    <source>
        <strain evidence="6 7">MD1149</strain>
    </source>
</reference>
<dbReference type="Pfam" id="PF01230">
    <property type="entry name" value="HIT"/>
    <property type="match status" value="1"/>
</dbReference>
<proteinExistence type="predicted"/>
<protein>
    <recommendedName>
        <fullName evidence="5">HIT domain-containing protein</fullName>
    </recommendedName>
</protein>
<dbReference type="Proteomes" id="UP000237144">
    <property type="component" value="Unassembled WGS sequence"/>
</dbReference>
<evidence type="ECO:0000256" key="3">
    <source>
        <dbReference type="PROSITE-ProRule" id="PRU00464"/>
    </source>
</evidence>
<dbReference type="InterPro" id="IPR011146">
    <property type="entry name" value="HIT-like"/>
</dbReference>
<evidence type="ECO:0000256" key="2">
    <source>
        <dbReference type="PIRSR" id="PIRSR601310-3"/>
    </source>
</evidence>
<dbReference type="OrthoDB" id="2507344at2759"/>
<dbReference type="SUPFAM" id="SSF54197">
    <property type="entry name" value="HIT-like"/>
    <property type="match status" value="1"/>
</dbReference>
<feature type="active site" description="Tele-AMP-histidine intermediate" evidence="1">
    <location>
        <position position="174"/>
    </location>
</feature>
<dbReference type="PROSITE" id="PS51084">
    <property type="entry name" value="HIT_2"/>
    <property type="match status" value="1"/>
</dbReference>
<feature type="domain" description="HIT" evidence="5">
    <location>
        <begin position="82"/>
        <end position="189"/>
    </location>
</feature>
<feature type="region of interest" description="Disordered" evidence="4">
    <location>
        <begin position="20"/>
        <end position="40"/>
    </location>
</feature>
<feature type="compositionally biased region" description="Low complexity" evidence="4">
    <location>
        <begin position="20"/>
        <end position="37"/>
    </location>
</feature>
<accession>A0A2S5B1I8</accession>
<evidence type="ECO:0000256" key="1">
    <source>
        <dbReference type="PIRSR" id="PIRSR601310-1"/>
    </source>
</evidence>
<gene>
    <name evidence="6" type="ORF">BMF94_6360</name>
</gene>
<evidence type="ECO:0000259" key="5">
    <source>
        <dbReference type="PROSITE" id="PS51084"/>
    </source>
</evidence>
<sequence>MTSHFIDRFARREQEIAASLSAPARGSSSASAPHSGAIADRDTIEQKELAGVRDDDCTFCAIVAGEEPARKVSPPPGESVRVLPGVLTEVLRRSQVYEDDRCMAFFDIYSIRPGHTLLIPKSHYERVPHLPDDLSAHLGRIMPRLCRALGAALEQPDMNIVSNQGYAQVVPHVHFHLVPAPQHAGRAPRRGGLTFLEREDLDDDTADLLADKIRTELAKEVRGRL</sequence>
<dbReference type="InterPro" id="IPR001310">
    <property type="entry name" value="Histidine_triad_HIT"/>
</dbReference>
<dbReference type="GO" id="GO:0009117">
    <property type="term" value="P:nucleotide metabolic process"/>
    <property type="evidence" value="ECO:0007669"/>
    <property type="project" value="TreeGrafter"/>
</dbReference>
<name>A0A2S5B1I8_9BASI</name>
<dbReference type="InterPro" id="IPR036265">
    <property type="entry name" value="HIT-like_sf"/>
</dbReference>
<evidence type="ECO:0000256" key="4">
    <source>
        <dbReference type="SAM" id="MobiDB-lite"/>
    </source>
</evidence>
<keyword evidence="7" id="KW-1185">Reference proteome</keyword>
<dbReference type="STRING" id="741276.A0A2S5B1I8"/>
<dbReference type="AlphaFoldDB" id="A0A2S5B1I8"/>
<evidence type="ECO:0000313" key="6">
    <source>
        <dbReference type="EMBL" id="POY70654.1"/>
    </source>
</evidence>
<evidence type="ECO:0000313" key="7">
    <source>
        <dbReference type="Proteomes" id="UP000237144"/>
    </source>
</evidence>